<dbReference type="RefSeq" id="WP_307256389.1">
    <property type="nucleotide sequence ID" value="NZ_JAUSUC010000006.1"/>
</dbReference>
<evidence type="ECO:0000313" key="2">
    <source>
        <dbReference type="Proteomes" id="UP001237207"/>
    </source>
</evidence>
<dbReference type="AlphaFoldDB" id="A0AAJ1SXE3"/>
<dbReference type="Proteomes" id="UP001237207">
    <property type="component" value="Unassembled WGS sequence"/>
</dbReference>
<reference evidence="1" key="1">
    <citation type="submission" date="2023-07" db="EMBL/GenBank/DDBJ databases">
        <title>Genomic Encyclopedia of Type Strains, Phase IV (KMG-IV): sequencing the most valuable type-strain genomes for metagenomic binning, comparative biology and taxonomic classification.</title>
        <authorList>
            <person name="Goeker M."/>
        </authorList>
    </citation>
    <scope>NUCLEOTIDE SEQUENCE</scope>
    <source>
        <strain evidence="1">DSM 23947</strain>
    </source>
</reference>
<proteinExistence type="predicted"/>
<dbReference type="EMBL" id="JAUSUC010000006">
    <property type="protein sequence ID" value="MDQ0214399.1"/>
    <property type="molecule type" value="Genomic_DNA"/>
</dbReference>
<gene>
    <name evidence="1" type="ORF">J2S13_000795</name>
</gene>
<sequence>MMTRTYQEFEQEKIDLDEFENENFDCLCPECGFLFNEIVKEENIPWLVCCGSQCKS</sequence>
<organism evidence="1 2">
    <name type="scientific">Oikeobacillus pervagus</name>
    <dbReference type="NCBI Taxonomy" id="1325931"/>
    <lineage>
        <taxon>Bacteria</taxon>
        <taxon>Bacillati</taxon>
        <taxon>Bacillota</taxon>
        <taxon>Bacilli</taxon>
        <taxon>Bacillales</taxon>
        <taxon>Bacillaceae</taxon>
        <taxon>Oikeobacillus</taxon>
    </lineage>
</organism>
<protein>
    <submittedName>
        <fullName evidence="1">Uncharacterized protein</fullName>
    </submittedName>
</protein>
<accession>A0AAJ1SXE3</accession>
<evidence type="ECO:0000313" key="1">
    <source>
        <dbReference type="EMBL" id="MDQ0214399.1"/>
    </source>
</evidence>
<name>A0AAJ1SXE3_9BACI</name>
<keyword evidence="2" id="KW-1185">Reference proteome</keyword>
<comment type="caution">
    <text evidence="1">The sequence shown here is derived from an EMBL/GenBank/DDBJ whole genome shotgun (WGS) entry which is preliminary data.</text>
</comment>